<name>A0A7X9P1Y4_9BACT</name>
<feature type="domain" description="DUF5723" evidence="2">
    <location>
        <begin position="42"/>
        <end position="419"/>
    </location>
</feature>
<dbReference type="EMBL" id="JABANE010000005">
    <property type="protein sequence ID" value="NME66912.1"/>
    <property type="molecule type" value="Genomic_DNA"/>
</dbReference>
<dbReference type="Proteomes" id="UP000576082">
    <property type="component" value="Unassembled WGS sequence"/>
</dbReference>
<dbReference type="InterPro" id="IPR043781">
    <property type="entry name" value="DUF5723"/>
</dbReference>
<reference evidence="3 4" key="1">
    <citation type="submission" date="2020-04" db="EMBL/GenBank/DDBJ databases">
        <title>Flammeovirga sp. SR4, a novel species isolated from seawater.</title>
        <authorList>
            <person name="Wang X."/>
        </authorList>
    </citation>
    <scope>NUCLEOTIDE SEQUENCE [LARGE SCALE GENOMIC DNA]</scope>
    <source>
        <strain evidence="3 4">ATCC 23126</strain>
    </source>
</reference>
<feature type="signal peptide" evidence="1">
    <location>
        <begin position="1"/>
        <end position="22"/>
    </location>
</feature>
<gene>
    <name evidence="3" type="ORF">HHU12_02940</name>
</gene>
<dbReference type="Pfam" id="PF18990">
    <property type="entry name" value="DUF5723"/>
    <property type="match status" value="1"/>
</dbReference>
<dbReference type="RefSeq" id="WP_169654847.1">
    <property type="nucleotide sequence ID" value="NZ_JABANE010000005.1"/>
</dbReference>
<evidence type="ECO:0000256" key="1">
    <source>
        <dbReference type="SAM" id="SignalP"/>
    </source>
</evidence>
<organism evidence="3 4">
    <name type="scientific">Flammeovirga aprica JL-4</name>
    <dbReference type="NCBI Taxonomy" id="694437"/>
    <lineage>
        <taxon>Bacteria</taxon>
        <taxon>Pseudomonadati</taxon>
        <taxon>Bacteroidota</taxon>
        <taxon>Cytophagia</taxon>
        <taxon>Cytophagales</taxon>
        <taxon>Flammeovirgaceae</taxon>
        <taxon>Flammeovirga</taxon>
    </lineage>
</organism>
<sequence>MKNLKYIFFSLFALTCASQVSAQQVNTLYFMNSVPQSLKYNPAKQSEAKFTLAFPVSNISAHVYNQFNYNDISTTENGVTTLDVDAFLNKLDPESTQLSSVSSEIFGVYYQKYKWGFNLSVNYQVLEHLTYSKALFQTLLKGPANSLGVQQNLASVADVYGFYDISMGGNYRINDKLTVGTTLKFLFGTHQLNAKINGNVLQEDNASLDFRLGGNVELRSRGLGEIVDEEGNFDVDLENDELTKSFSSLSNTGFAIDLGAVYQYSDKLTFEASVRNLGLIKWKDNGSNYVAPLEEISYSGADMLELLNGNVSDAFPSISDSIQFDNTDTLSVESTSTLPVIVNLASTYEIWKHTTGGVLFSQMFYKGNYYPSLTLSVDKQFGKFFGLGLSYTADKTSLANLGALVSFGFPGFQLYVVSDNILTAGLNWDKAKTANVRFGLNLPFGKVEEKDRVPNSLKRRLKN</sequence>
<accession>A0A7X9P1Y4</accession>
<dbReference type="AlphaFoldDB" id="A0A7X9P1Y4"/>
<dbReference type="Gene3D" id="2.40.160.60">
    <property type="entry name" value="Outer membrane protein transport protein (OMPP1/FadL/TodX)"/>
    <property type="match status" value="1"/>
</dbReference>
<evidence type="ECO:0000313" key="3">
    <source>
        <dbReference type="EMBL" id="NME66912.1"/>
    </source>
</evidence>
<keyword evidence="1" id="KW-0732">Signal</keyword>
<comment type="caution">
    <text evidence="3">The sequence shown here is derived from an EMBL/GenBank/DDBJ whole genome shotgun (WGS) entry which is preliminary data.</text>
</comment>
<evidence type="ECO:0000313" key="4">
    <source>
        <dbReference type="Proteomes" id="UP000576082"/>
    </source>
</evidence>
<proteinExistence type="predicted"/>
<keyword evidence="4" id="KW-1185">Reference proteome</keyword>
<feature type="chain" id="PRO_5031373583" description="DUF5723 domain-containing protein" evidence="1">
    <location>
        <begin position="23"/>
        <end position="463"/>
    </location>
</feature>
<protein>
    <recommendedName>
        <fullName evidence="2">DUF5723 domain-containing protein</fullName>
    </recommendedName>
</protein>
<evidence type="ECO:0000259" key="2">
    <source>
        <dbReference type="Pfam" id="PF18990"/>
    </source>
</evidence>